<dbReference type="RefSeq" id="WP_073203609.1">
    <property type="nucleotide sequence ID" value="NZ_FRCL01000001.1"/>
</dbReference>
<name>A0A1M7DC65_9FLAO</name>
<keyword evidence="1" id="KW-0472">Membrane</keyword>
<keyword evidence="1" id="KW-1133">Transmembrane helix</keyword>
<dbReference type="EMBL" id="FRCL01000001">
    <property type="protein sequence ID" value="SHL77106.1"/>
    <property type="molecule type" value="Genomic_DNA"/>
</dbReference>
<sequence>MKTENIIKIGHPVISFFERVKYYISIYIGIISLFGLFYAFDEGRKGFLSFILFMSLVFGLFIIYKIYKTKLYLTDFYSDSYRVEICYLNCSEEQTILSTIEKIEIKLKNTSSRAGFDCEIEIIIDNKKFIINDDFDWGFSEMKTLFEYIKSHKQEILTEKEKFIISRIEEKLKRTPF</sequence>
<evidence type="ECO:0000256" key="1">
    <source>
        <dbReference type="SAM" id="Phobius"/>
    </source>
</evidence>
<feature type="transmembrane region" description="Helical" evidence="1">
    <location>
        <begin position="20"/>
        <end position="40"/>
    </location>
</feature>
<organism evidence="2 3">
    <name type="scientific">Flavobacterium xinjiangense</name>
    <dbReference type="NCBI Taxonomy" id="178356"/>
    <lineage>
        <taxon>Bacteria</taxon>
        <taxon>Pseudomonadati</taxon>
        <taxon>Bacteroidota</taxon>
        <taxon>Flavobacteriia</taxon>
        <taxon>Flavobacteriales</taxon>
        <taxon>Flavobacteriaceae</taxon>
        <taxon>Flavobacterium</taxon>
    </lineage>
</organism>
<gene>
    <name evidence="2" type="ORF">SAMN05216269_10171</name>
</gene>
<accession>A0A1M7DC65</accession>
<dbReference type="Proteomes" id="UP000184092">
    <property type="component" value="Unassembled WGS sequence"/>
</dbReference>
<evidence type="ECO:0000313" key="3">
    <source>
        <dbReference type="Proteomes" id="UP000184092"/>
    </source>
</evidence>
<reference evidence="3" key="1">
    <citation type="submission" date="2016-11" db="EMBL/GenBank/DDBJ databases">
        <authorList>
            <person name="Varghese N."/>
            <person name="Submissions S."/>
        </authorList>
    </citation>
    <scope>NUCLEOTIDE SEQUENCE [LARGE SCALE GENOMIC DNA]</scope>
    <source>
        <strain evidence="3">CGMCC 1.2749</strain>
    </source>
</reference>
<keyword evidence="1" id="KW-0812">Transmembrane</keyword>
<feature type="transmembrane region" description="Helical" evidence="1">
    <location>
        <begin position="46"/>
        <end position="67"/>
    </location>
</feature>
<dbReference type="OrthoDB" id="1449478at2"/>
<evidence type="ECO:0000313" key="2">
    <source>
        <dbReference type="EMBL" id="SHL77106.1"/>
    </source>
</evidence>
<dbReference type="AlphaFoldDB" id="A0A1M7DC65"/>
<proteinExistence type="predicted"/>
<keyword evidence="3" id="KW-1185">Reference proteome</keyword>
<protein>
    <submittedName>
        <fullName evidence="2">Uncharacterized protein</fullName>
    </submittedName>
</protein>